<organism evidence="1">
    <name type="scientific">bioreactor metagenome</name>
    <dbReference type="NCBI Taxonomy" id="1076179"/>
    <lineage>
        <taxon>unclassified sequences</taxon>
        <taxon>metagenomes</taxon>
        <taxon>ecological metagenomes</taxon>
    </lineage>
</organism>
<comment type="caution">
    <text evidence="1">The sequence shown here is derived from an EMBL/GenBank/DDBJ whole genome shotgun (WGS) entry which is preliminary data.</text>
</comment>
<name>A0A645HRN9_9ZZZZ</name>
<reference evidence="1" key="1">
    <citation type="submission" date="2019-08" db="EMBL/GenBank/DDBJ databases">
        <authorList>
            <person name="Kucharzyk K."/>
            <person name="Murdoch R.W."/>
            <person name="Higgins S."/>
            <person name="Loffler F."/>
        </authorList>
    </citation>
    <scope>NUCLEOTIDE SEQUENCE</scope>
</reference>
<dbReference type="AlphaFoldDB" id="A0A645HRN9"/>
<proteinExistence type="predicted"/>
<evidence type="ECO:0000313" key="1">
    <source>
        <dbReference type="EMBL" id="MPN41701.1"/>
    </source>
</evidence>
<accession>A0A645HRN9</accession>
<dbReference type="EMBL" id="VSSQ01098928">
    <property type="protein sequence ID" value="MPN41701.1"/>
    <property type="molecule type" value="Genomic_DNA"/>
</dbReference>
<sequence length="48" mass="5376">MNEKEICLRAYNWQISPDLVVNLEGDTEVCILGTVINVVSARSIPKMI</sequence>
<protein>
    <submittedName>
        <fullName evidence="1">Uncharacterized protein</fullName>
    </submittedName>
</protein>
<gene>
    <name evidence="1" type="ORF">SDC9_189256</name>
</gene>